<dbReference type="OrthoDB" id="5330919at2759"/>
<keyword evidence="3" id="KW-1185">Reference proteome</keyword>
<evidence type="ECO:0000256" key="1">
    <source>
        <dbReference type="SAM" id="MobiDB-lite"/>
    </source>
</evidence>
<accession>A0A3N4LTU7</accession>
<proteinExistence type="predicted"/>
<dbReference type="Proteomes" id="UP000267821">
    <property type="component" value="Unassembled WGS sequence"/>
</dbReference>
<dbReference type="AlphaFoldDB" id="A0A3N4LTU7"/>
<feature type="region of interest" description="Disordered" evidence="1">
    <location>
        <begin position="791"/>
        <end position="817"/>
    </location>
</feature>
<protein>
    <submittedName>
        <fullName evidence="2">Uncharacterized protein</fullName>
    </submittedName>
</protein>
<sequence length="1202" mass="134697">MAGTISYGAFRSIIDIYNFDSTTGETLGIGSPIRGHANKTQILHRTQRKLSSILQTYFYNLTPSPWSPPTAYLALHHSLETLEDVLHQLIRCEIDDRLGTLGLITHGLLDLMQELELLLMSSKVDGPRDEKWWERFAKALLDDGSSSGKQYREAQENVEYFTWVGKMILRVSAHGDYTRRISATEDKLDVILSKVCEELLGLYARDRGAGEESFDLKAKFSDLAMYDRQCFIGKVTFEAALRVWMFWDRKAISRLNRMDVDQCVPPDAYLDLLKSCWLFTLMRKDLRSRQLSDELKALISLISSELLFTLKLLQEKCMHVPDLDALVAEGKWAILLQSGFEDWELEGHDNSFAPSRKIEATYVLPNLAWEHSTEDLNDAHATHVEPSFKFSPIIFRDDLDEDHFEGEDLDLKTPLPVHRKQGKEGQKRFSRTLYESSHSSTSSLYSVYSNDTCYSESVTEEEEEEVDMALEPEPESPDIRSMMSPAAVPQSEYEMYQPLDSSYWEEISPTKEDSLPHNKGRQKANYVPGGSRFHEHLSIDLTTKPLHRIPDISIGIDHGDTYIASTKLSCPDLHPPPSPLAPPPLIKDPNAMLSPTETSPFTSIAGGGSAKHSTRPRIPVGGTMSSAGGRSSAAAMKPSESCAQLIIGAGPKEEITSTTTGAIYKCRTKVSTVVPVGASLAVPCVGMSGKENPRTIPTPLQLPKKPSNSLARALKTARADIHEKGGWGSLLNPSSGTREKNEFSPAISSGSILTSRRVPDNLKIPLTPVEPLSVASGEVVAVNKEIREPINKNDISSPTPARKLVPPKKSEPIEPQGAAAAVVTQRKKSQKETKANSKARVLKNTARATLREKGNDYYAQPGEVEILPKELLEVNALVSDTGLPTGKWGECVLRMFKRDNGIFRLVTFRDGLVDEDFIDPSDTELVPEYAHHMHETVPIIFLRKVTEKAAVDKELLEENGKGRRQSVRSSFGCVGDGTLRMTTKHIGAETFYYRFRRLDDMFNFQLAWLGELVVTDIPSVKCIRFKKGLVGGESVTARARLQIWREVPAFHEHGRYQGKKNHGKVTNTRIVMYWDEMICTTFITENVDIEAKQKALMLRLKSSARRPAFNNSIRARIFGQSLITTPATLVPGHLSASTCGAINLDQGAKGGFSDEEQFDDFKWFDIEFYEENEMKWFYQDFMRCQKDRIRESRALTSAEKLY</sequence>
<evidence type="ECO:0000313" key="3">
    <source>
        <dbReference type="Proteomes" id="UP000267821"/>
    </source>
</evidence>
<feature type="region of interest" description="Disordered" evidence="1">
    <location>
        <begin position="725"/>
        <end position="745"/>
    </location>
</feature>
<dbReference type="InParanoid" id="A0A3N4LTU7"/>
<name>A0A3N4LTU7_9PEZI</name>
<organism evidence="2 3">
    <name type="scientific">Terfezia boudieri ATCC MYA-4762</name>
    <dbReference type="NCBI Taxonomy" id="1051890"/>
    <lineage>
        <taxon>Eukaryota</taxon>
        <taxon>Fungi</taxon>
        <taxon>Dikarya</taxon>
        <taxon>Ascomycota</taxon>
        <taxon>Pezizomycotina</taxon>
        <taxon>Pezizomycetes</taxon>
        <taxon>Pezizales</taxon>
        <taxon>Pezizaceae</taxon>
        <taxon>Terfezia</taxon>
    </lineage>
</organism>
<dbReference type="EMBL" id="ML121539">
    <property type="protein sequence ID" value="RPB25088.1"/>
    <property type="molecule type" value="Genomic_DNA"/>
</dbReference>
<evidence type="ECO:0000313" key="2">
    <source>
        <dbReference type="EMBL" id="RPB25088.1"/>
    </source>
</evidence>
<reference evidence="2 3" key="1">
    <citation type="journal article" date="2018" name="Nat. Ecol. Evol.">
        <title>Pezizomycetes genomes reveal the molecular basis of ectomycorrhizal truffle lifestyle.</title>
        <authorList>
            <person name="Murat C."/>
            <person name="Payen T."/>
            <person name="Noel B."/>
            <person name="Kuo A."/>
            <person name="Morin E."/>
            <person name="Chen J."/>
            <person name="Kohler A."/>
            <person name="Krizsan K."/>
            <person name="Balestrini R."/>
            <person name="Da Silva C."/>
            <person name="Montanini B."/>
            <person name="Hainaut M."/>
            <person name="Levati E."/>
            <person name="Barry K.W."/>
            <person name="Belfiori B."/>
            <person name="Cichocki N."/>
            <person name="Clum A."/>
            <person name="Dockter R.B."/>
            <person name="Fauchery L."/>
            <person name="Guy J."/>
            <person name="Iotti M."/>
            <person name="Le Tacon F."/>
            <person name="Lindquist E.A."/>
            <person name="Lipzen A."/>
            <person name="Malagnac F."/>
            <person name="Mello A."/>
            <person name="Molinier V."/>
            <person name="Miyauchi S."/>
            <person name="Poulain J."/>
            <person name="Riccioni C."/>
            <person name="Rubini A."/>
            <person name="Sitrit Y."/>
            <person name="Splivallo R."/>
            <person name="Traeger S."/>
            <person name="Wang M."/>
            <person name="Zifcakova L."/>
            <person name="Wipf D."/>
            <person name="Zambonelli A."/>
            <person name="Paolocci F."/>
            <person name="Nowrousian M."/>
            <person name="Ottonello S."/>
            <person name="Baldrian P."/>
            <person name="Spatafora J.W."/>
            <person name="Henrissat B."/>
            <person name="Nagy L.G."/>
            <person name="Aury J.M."/>
            <person name="Wincker P."/>
            <person name="Grigoriev I.V."/>
            <person name="Bonfante P."/>
            <person name="Martin F.M."/>
        </authorList>
    </citation>
    <scope>NUCLEOTIDE SEQUENCE [LARGE SCALE GENOMIC DNA]</scope>
    <source>
        <strain evidence="2 3">ATCC MYA-4762</strain>
    </source>
</reference>
<gene>
    <name evidence="2" type="ORF">L211DRAFT_867524</name>
</gene>